<keyword evidence="1" id="KW-1185">Reference proteome</keyword>
<sequence length="183" mass="19674">MSIILIILASSVKQTSILVTDNVNTRALHSSRPIAMMNFKSTVTILATVAFIGVNHAANGLSCYSCIGVVLSLDSCLNNFENFKEDCPTTLVNPRCHVTRVDVDGEVEAIFRGCVEYSTCVNGCRSTDDLDDNLGLDLNGEACNDCCDTDYCNTGNGAITQTLGTIMYLVLAAKVLNTVIVLY</sequence>
<evidence type="ECO:0000313" key="1">
    <source>
        <dbReference type="Proteomes" id="UP000694865"/>
    </source>
</evidence>
<protein>
    <submittedName>
        <fullName evidence="2">Uncharacterized protein LOC100366303</fullName>
    </submittedName>
</protein>
<evidence type="ECO:0000313" key="2">
    <source>
        <dbReference type="RefSeq" id="XP_002734521.2"/>
    </source>
</evidence>
<dbReference type="RefSeq" id="XP_002734521.2">
    <property type="nucleotide sequence ID" value="XM_002734475.2"/>
</dbReference>
<proteinExistence type="predicted"/>
<name>A0ABM0GPM0_SACKO</name>
<dbReference type="CDD" id="cd00117">
    <property type="entry name" value="TFP"/>
    <property type="match status" value="1"/>
</dbReference>
<accession>A0ABM0GPM0</accession>
<organism evidence="1 2">
    <name type="scientific">Saccoglossus kowalevskii</name>
    <name type="common">Acorn worm</name>
    <dbReference type="NCBI Taxonomy" id="10224"/>
    <lineage>
        <taxon>Eukaryota</taxon>
        <taxon>Metazoa</taxon>
        <taxon>Hemichordata</taxon>
        <taxon>Enteropneusta</taxon>
        <taxon>Harrimaniidae</taxon>
        <taxon>Saccoglossus</taxon>
    </lineage>
</organism>
<gene>
    <name evidence="2" type="primary">LOC100366303</name>
</gene>
<reference evidence="2" key="1">
    <citation type="submission" date="2025-08" db="UniProtKB">
        <authorList>
            <consortium name="RefSeq"/>
        </authorList>
    </citation>
    <scope>IDENTIFICATION</scope>
    <source>
        <tissue evidence="2">Testes</tissue>
    </source>
</reference>
<dbReference type="Proteomes" id="UP000694865">
    <property type="component" value="Unplaced"/>
</dbReference>
<dbReference type="GeneID" id="100366303"/>